<accession>A0A1R2D353</accession>
<dbReference type="SUPFAM" id="SSF49785">
    <property type="entry name" value="Galactose-binding domain-like"/>
    <property type="match status" value="1"/>
</dbReference>
<proteinExistence type="predicted"/>
<feature type="domain" description="NADH:ubiquinone oxidoreductase intermediate-associated protein 30" evidence="1">
    <location>
        <begin position="17"/>
        <end position="175"/>
    </location>
</feature>
<evidence type="ECO:0000313" key="2">
    <source>
        <dbReference type="EMBL" id="OMJ95651.1"/>
    </source>
</evidence>
<name>A0A1R2D353_9CILI</name>
<dbReference type="OrthoDB" id="42561at2759"/>
<dbReference type="Pfam" id="PF08547">
    <property type="entry name" value="CIA30"/>
    <property type="match status" value="1"/>
</dbReference>
<reference evidence="2 3" key="1">
    <citation type="submission" date="2016-11" db="EMBL/GenBank/DDBJ databases">
        <title>The macronuclear genome of Stentor coeruleus: a giant cell with tiny introns.</title>
        <authorList>
            <person name="Slabodnick M."/>
            <person name="Ruby J.G."/>
            <person name="Reiff S.B."/>
            <person name="Swart E.C."/>
            <person name="Gosai S."/>
            <person name="Prabakaran S."/>
            <person name="Witkowska E."/>
            <person name="Larue G.E."/>
            <person name="Fisher S."/>
            <person name="Freeman R.M."/>
            <person name="Gunawardena J."/>
            <person name="Chu W."/>
            <person name="Stover N.A."/>
            <person name="Gregory B.D."/>
            <person name="Nowacki M."/>
            <person name="Derisi J."/>
            <person name="Roy S.W."/>
            <person name="Marshall W.F."/>
            <person name="Sood P."/>
        </authorList>
    </citation>
    <scope>NUCLEOTIDE SEQUENCE [LARGE SCALE GENOMIC DNA]</scope>
    <source>
        <strain evidence="2">WM001</strain>
    </source>
</reference>
<protein>
    <recommendedName>
        <fullName evidence="1">NADH:ubiquinone oxidoreductase intermediate-associated protein 30 domain-containing protein</fullName>
    </recommendedName>
</protein>
<gene>
    <name evidence="2" type="ORF">SteCoe_897</name>
</gene>
<dbReference type="InterPro" id="IPR008979">
    <property type="entry name" value="Galactose-bd-like_sf"/>
</dbReference>
<organism evidence="2 3">
    <name type="scientific">Stentor coeruleus</name>
    <dbReference type="NCBI Taxonomy" id="5963"/>
    <lineage>
        <taxon>Eukaryota</taxon>
        <taxon>Sar</taxon>
        <taxon>Alveolata</taxon>
        <taxon>Ciliophora</taxon>
        <taxon>Postciliodesmatophora</taxon>
        <taxon>Heterotrichea</taxon>
        <taxon>Heterotrichida</taxon>
        <taxon>Stentoridae</taxon>
        <taxon>Stentor</taxon>
    </lineage>
</organism>
<dbReference type="AlphaFoldDB" id="A0A1R2D353"/>
<dbReference type="EMBL" id="MPUH01000009">
    <property type="protein sequence ID" value="OMJ95651.1"/>
    <property type="molecule type" value="Genomic_DNA"/>
</dbReference>
<dbReference type="Proteomes" id="UP000187209">
    <property type="component" value="Unassembled WGS sequence"/>
</dbReference>
<dbReference type="InterPro" id="IPR013857">
    <property type="entry name" value="NADH-UbQ_OxRdtase-assoc_prot30"/>
</dbReference>
<keyword evidence="3" id="KW-1185">Reference proteome</keyword>
<evidence type="ECO:0000259" key="1">
    <source>
        <dbReference type="Pfam" id="PF08547"/>
    </source>
</evidence>
<sequence>MKNKSEYPPITIGYIGSEEDIFAWELDTDFRVGGNSIASIEMKKGYLNFFGTLQNFKELDYQDKLYCEVLTSMLVQKTFRKYNGLRIEVKTDGNQYVLGLIVKQNMSQMNYVGLIEDKSLNWVTLELPLSNFVFDDNIERNSVNYDFELFSGIKLCGISLGIYSHDQKQGKFEVNLKSIKMIYKEEFSDLNSKYPFPIMFKSILVDSVDTGKEKIPFSKPNDLDKFLNSR</sequence>
<evidence type="ECO:0000313" key="3">
    <source>
        <dbReference type="Proteomes" id="UP000187209"/>
    </source>
</evidence>
<comment type="caution">
    <text evidence="2">The sequence shown here is derived from an EMBL/GenBank/DDBJ whole genome shotgun (WGS) entry which is preliminary data.</text>
</comment>